<reference evidence="2" key="1">
    <citation type="submission" date="2023-01" db="EMBL/GenBank/DDBJ databases">
        <title>The genome sequence of Kordiimonadaceae bacterium 6D33.</title>
        <authorList>
            <person name="Liu Y."/>
        </authorList>
    </citation>
    <scope>NUCLEOTIDE SEQUENCE</scope>
    <source>
        <strain evidence="2">6D33</strain>
    </source>
</reference>
<feature type="transmembrane region" description="Helical" evidence="1">
    <location>
        <begin position="58"/>
        <end position="78"/>
    </location>
</feature>
<name>A0AAE9XUE8_9PROT</name>
<dbReference type="AlphaFoldDB" id="A0AAE9XUE8"/>
<protein>
    <submittedName>
        <fullName evidence="2">DUF1772 domain-containing protein</fullName>
    </submittedName>
</protein>
<evidence type="ECO:0000313" key="3">
    <source>
        <dbReference type="Proteomes" id="UP001217500"/>
    </source>
</evidence>
<sequence>MTYLLDAVILFALVASGIMAGVYYAFSVFVMRALDALEAPAGMLAMQSINRVILKTSFLPLFFTSSVAAAGLAVVAALDLSAPGAVALLLASIIYFAGMFLVTVVGNVPLNNALEATPGASPEAEQTWRHYRQRWTAWNHVRTLSCIIALALYALAFAAR</sequence>
<keyword evidence="1" id="KW-0812">Transmembrane</keyword>
<dbReference type="Pfam" id="PF08592">
    <property type="entry name" value="Anthrone_oxy"/>
    <property type="match status" value="1"/>
</dbReference>
<evidence type="ECO:0000256" key="1">
    <source>
        <dbReference type="SAM" id="Phobius"/>
    </source>
</evidence>
<dbReference type="EMBL" id="CP116805">
    <property type="protein sequence ID" value="WCL52914.1"/>
    <property type="molecule type" value="Genomic_DNA"/>
</dbReference>
<keyword evidence="1" id="KW-1133">Transmembrane helix</keyword>
<keyword evidence="1" id="KW-0472">Membrane</keyword>
<feature type="transmembrane region" description="Helical" evidence="1">
    <location>
        <begin position="141"/>
        <end position="159"/>
    </location>
</feature>
<evidence type="ECO:0000313" key="2">
    <source>
        <dbReference type="EMBL" id="WCL52914.1"/>
    </source>
</evidence>
<keyword evidence="3" id="KW-1185">Reference proteome</keyword>
<dbReference type="RefSeq" id="WP_289502414.1">
    <property type="nucleotide sequence ID" value="NZ_CP116805.1"/>
</dbReference>
<organism evidence="2 3">
    <name type="scientific">Gimibacter soli</name>
    <dbReference type="NCBI Taxonomy" id="3024400"/>
    <lineage>
        <taxon>Bacteria</taxon>
        <taxon>Pseudomonadati</taxon>
        <taxon>Pseudomonadota</taxon>
        <taxon>Alphaproteobacteria</taxon>
        <taxon>Kordiimonadales</taxon>
        <taxon>Temperatibacteraceae</taxon>
        <taxon>Gimibacter</taxon>
    </lineage>
</organism>
<feature type="transmembrane region" description="Helical" evidence="1">
    <location>
        <begin position="7"/>
        <end position="26"/>
    </location>
</feature>
<feature type="transmembrane region" description="Helical" evidence="1">
    <location>
        <begin position="85"/>
        <end position="105"/>
    </location>
</feature>
<gene>
    <name evidence="2" type="ORF">PH603_10225</name>
</gene>
<proteinExistence type="predicted"/>
<accession>A0AAE9XUE8</accession>
<dbReference type="InterPro" id="IPR013901">
    <property type="entry name" value="Anthrone_oxy"/>
</dbReference>
<dbReference type="Proteomes" id="UP001217500">
    <property type="component" value="Chromosome"/>
</dbReference>
<dbReference type="KEGG" id="gso:PH603_10225"/>